<sequence>MKLNHPGIYRVIGEQFELLANIVGEVPCLRITSALLINDLVQKGKFTVLSEESIEIQTVCQKPDSFLFLEYEYSEICTLPPYRQSIRGTKMPNISNEQLKAFTNRYLEDIKIPGRGIEATKAYILSVTDFNLAQINVLMLKIINSTRYGRKLSHCISILKRMSYKIFSSKLETILVCILKNTESRN</sequence>
<accession>A0A7M1RTW0</accession>
<keyword evidence="2" id="KW-1185">Reference proteome</keyword>
<dbReference type="RefSeq" id="YP_010112581.1">
    <property type="nucleotide sequence ID" value="NC_055893.1"/>
</dbReference>
<dbReference type="EMBL" id="MT774400">
    <property type="protein sequence ID" value="QOR57129.1"/>
    <property type="molecule type" value="Genomic_DNA"/>
</dbReference>
<dbReference type="KEGG" id="vg:65131059"/>
<organism evidence="1 2">
    <name type="scientific">uncultured phage cr4_1</name>
    <dbReference type="NCBI Taxonomy" id="2772084"/>
    <lineage>
        <taxon>Viruses</taxon>
        <taxon>Duplodnaviria</taxon>
        <taxon>Heunggongvirae</taxon>
        <taxon>Uroviricota</taxon>
        <taxon>Caudoviricetes</taxon>
        <taxon>Crassvirales</taxon>
        <taxon>Suoliviridae</taxon>
        <taxon>Loutivirinae</taxon>
        <taxon>Buorbuivirus</taxon>
        <taxon>Buorbuivirus hominis</taxon>
    </lineage>
</organism>
<dbReference type="GeneID" id="65131059"/>
<evidence type="ECO:0000313" key="1">
    <source>
        <dbReference type="EMBL" id="QOR57129.1"/>
    </source>
</evidence>
<dbReference type="Proteomes" id="UP000593850">
    <property type="component" value="Segment"/>
</dbReference>
<evidence type="ECO:0000313" key="2">
    <source>
        <dbReference type="Proteomes" id="UP000593850"/>
    </source>
</evidence>
<name>A0A7M1RTW0_9CAUD</name>
<proteinExistence type="predicted"/>
<reference evidence="1 2" key="1">
    <citation type="submission" date="2020-07" db="EMBL/GenBank/DDBJ databases">
        <title>Taxonomic proposal: Crassvirales, a new order of highly abundant and diverse bacterial viruses.</title>
        <authorList>
            <person name="Shkoporov A.N."/>
            <person name="Stockdale S.R."/>
            <person name="Guerin E."/>
            <person name="Ross R.P."/>
            <person name="Hill C."/>
        </authorList>
    </citation>
    <scope>NUCLEOTIDE SEQUENCE [LARGE SCALE GENOMIC DNA]</scope>
</reference>
<protein>
    <submittedName>
        <fullName evidence="1">Uncharacterized protein</fullName>
    </submittedName>
</protein>